<feature type="chain" id="PRO_5015748009" description="SecDF P1 head subdomain domain-containing protein" evidence="1">
    <location>
        <begin position="23"/>
        <end position="147"/>
    </location>
</feature>
<reference evidence="3 4" key="1">
    <citation type="submission" date="2018-04" db="EMBL/GenBank/DDBJ databases">
        <title>Pseudomonas sp. nov., isolated from mangrove soil.</title>
        <authorList>
            <person name="Chen C."/>
        </authorList>
    </citation>
    <scope>NUCLEOTIDE SEQUENCE [LARGE SCALE GENOMIC DNA]</scope>
    <source>
        <strain evidence="3 4">TC-11</strain>
    </source>
</reference>
<proteinExistence type="predicted"/>
<feature type="domain" description="SecDF P1 head subdomain" evidence="2">
    <location>
        <begin position="48"/>
        <end position="144"/>
    </location>
</feature>
<accession>A0A2T5PF28</accession>
<dbReference type="RefSeq" id="WP_108104551.1">
    <property type="nucleotide sequence ID" value="NZ_QASN01000002.1"/>
</dbReference>
<evidence type="ECO:0000259" key="2">
    <source>
        <dbReference type="Pfam" id="PF22599"/>
    </source>
</evidence>
<feature type="signal peptide" evidence="1">
    <location>
        <begin position="1"/>
        <end position="22"/>
    </location>
</feature>
<dbReference type="Proteomes" id="UP000244064">
    <property type="component" value="Unassembled WGS sequence"/>
</dbReference>
<organism evidence="3 4">
    <name type="scientific">Pseudomonas mangrovi</name>
    <dbReference type="NCBI Taxonomy" id="2161748"/>
    <lineage>
        <taxon>Bacteria</taxon>
        <taxon>Pseudomonadati</taxon>
        <taxon>Pseudomonadota</taxon>
        <taxon>Gammaproteobacteria</taxon>
        <taxon>Pseudomonadales</taxon>
        <taxon>Pseudomonadaceae</taxon>
        <taxon>Pseudomonas</taxon>
    </lineage>
</organism>
<gene>
    <name evidence="3" type="ORF">DBO85_01425</name>
</gene>
<evidence type="ECO:0000313" key="4">
    <source>
        <dbReference type="Proteomes" id="UP000244064"/>
    </source>
</evidence>
<evidence type="ECO:0000313" key="3">
    <source>
        <dbReference type="EMBL" id="PTU76329.1"/>
    </source>
</evidence>
<keyword evidence="1" id="KW-0732">Signal</keyword>
<evidence type="ECO:0000256" key="1">
    <source>
        <dbReference type="SAM" id="SignalP"/>
    </source>
</evidence>
<comment type="caution">
    <text evidence="3">The sequence shown here is derived from an EMBL/GenBank/DDBJ whole genome shotgun (WGS) entry which is preliminary data.</text>
</comment>
<sequence length="147" mass="16201">MKRWRGWLGAALLASLVGCQQAAEQPPAQEITLHLAQREATPTLQEMQDREGRSWWVEKQAQLCCQDFRSAELMLDENNAPMVVVHLGDDASTRLATLTRENIGQVMAILVDGELLIAATVMSEISGGQLALRGFSSVEEAQRLIGR</sequence>
<protein>
    <recommendedName>
        <fullName evidence="2">SecDF P1 head subdomain domain-containing protein</fullName>
    </recommendedName>
</protein>
<dbReference type="Pfam" id="PF22599">
    <property type="entry name" value="SecDF_P1_head"/>
    <property type="match status" value="1"/>
</dbReference>
<dbReference type="PROSITE" id="PS51257">
    <property type="entry name" value="PROKAR_LIPOPROTEIN"/>
    <property type="match status" value="1"/>
</dbReference>
<name>A0A2T5PF28_9PSED</name>
<keyword evidence="4" id="KW-1185">Reference proteome</keyword>
<dbReference type="OrthoDB" id="6637646at2"/>
<dbReference type="Gene3D" id="3.30.1360.200">
    <property type="match status" value="1"/>
</dbReference>
<dbReference type="EMBL" id="QASN01000002">
    <property type="protein sequence ID" value="PTU76329.1"/>
    <property type="molecule type" value="Genomic_DNA"/>
</dbReference>
<dbReference type="InterPro" id="IPR054384">
    <property type="entry name" value="SecDF_P1_head"/>
</dbReference>
<dbReference type="AlphaFoldDB" id="A0A2T5PF28"/>